<comment type="caution">
    <text evidence="2">The sequence shown here is derived from an EMBL/GenBank/DDBJ whole genome shotgun (WGS) entry which is preliminary data.</text>
</comment>
<name>A0A8X7BWJ9_9ARAC</name>
<feature type="region of interest" description="Disordered" evidence="1">
    <location>
        <begin position="52"/>
        <end position="82"/>
    </location>
</feature>
<keyword evidence="3" id="KW-1185">Reference proteome</keyword>
<evidence type="ECO:0000313" key="3">
    <source>
        <dbReference type="Proteomes" id="UP000886998"/>
    </source>
</evidence>
<evidence type="ECO:0000256" key="1">
    <source>
        <dbReference type="SAM" id="MobiDB-lite"/>
    </source>
</evidence>
<sequence length="82" mass="9181">MRGNVLNKPRCGRPHKLSDRDVRAIVRKVKKNPKISVPKLVDQIAIASGKKQTFPFRDQSVSHQQGGCENASSVKEQSKSHF</sequence>
<protein>
    <submittedName>
        <fullName evidence="2">Uncharacterized protein</fullName>
    </submittedName>
</protein>
<dbReference type="EMBL" id="BMAV01006051">
    <property type="protein sequence ID" value="GFY47671.1"/>
    <property type="molecule type" value="Genomic_DNA"/>
</dbReference>
<dbReference type="AlphaFoldDB" id="A0A8X7BWJ9"/>
<proteinExistence type="predicted"/>
<reference evidence="2" key="1">
    <citation type="submission" date="2020-08" db="EMBL/GenBank/DDBJ databases">
        <title>Multicomponent nature underlies the extraordinary mechanical properties of spider dragline silk.</title>
        <authorList>
            <person name="Kono N."/>
            <person name="Nakamura H."/>
            <person name="Mori M."/>
            <person name="Yoshida Y."/>
            <person name="Ohtoshi R."/>
            <person name="Malay A.D."/>
            <person name="Moran D.A.P."/>
            <person name="Tomita M."/>
            <person name="Numata K."/>
            <person name="Arakawa K."/>
        </authorList>
    </citation>
    <scope>NUCLEOTIDE SEQUENCE</scope>
</reference>
<gene>
    <name evidence="2" type="ORF">TNIN_491741</name>
</gene>
<dbReference type="Proteomes" id="UP000886998">
    <property type="component" value="Unassembled WGS sequence"/>
</dbReference>
<feature type="compositionally biased region" description="Polar residues" evidence="1">
    <location>
        <begin position="59"/>
        <end position="75"/>
    </location>
</feature>
<evidence type="ECO:0000313" key="2">
    <source>
        <dbReference type="EMBL" id="GFY47671.1"/>
    </source>
</evidence>
<organism evidence="2 3">
    <name type="scientific">Trichonephila inaurata madagascariensis</name>
    <dbReference type="NCBI Taxonomy" id="2747483"/>
    <lineage>
        <taxon>Eukaryota</taxon>
        <taxon>Metazoa</taxon>
        <taxon>Ecdysozoa</taxon>
        <taxon>Arthropoda</taxon>
        <taxon>Chelicerata</taxon>
        <taxon>Arachnida</taxon>
        <taxon>Araneae</taxon>
        <taxon>Araneomorphae</taxon>
        <taxon>Entelegynae</taxon>
        <taxon>Araneoidea</taxon>
        <taxon>Nephilidae</taxon>
        <taxon>Trichonephila</taxon>
        <taxon>Trichonephila inaurata</taxon>
    </lineage>
</organism>
<dbReference type="OrthoDB" id="4843387at2759"/>
<accession>A0A8X7BWJ9</accession>